<dbReference type="Pfam" id="PF00005">
    <property type="entry name" value="ABC_tran"/>
    <property type="match status" value="2"/>
</dbReference>
<dbReference type="Pfam" id="PF16326">
    <property type="entry name" value="ABC_tran_CTD"/>
    <property type="match status" value="1"/>
</dbReference>
<dbReference type="CDD" id="cd03221">
    <property type="entry name" value="ABCF_EF-3"/>
    <property type="match status" value="2"/>
</dbReference>
<name>A0A840PV95_URETH</name>
<evidence type="ECO:0000256" key="4">
    <source>
        <dbReference type="SAM" id="Coils"/>
    </source>
</evidence>
<evidence type="ECO:0000259" key="5">
    <source>
        <dbReference type="PROSITE" id="PS50893"/>
    </source>
</evidence>
<dbReference type="InterPro" id="IPR003439">
    <property type="entry name" value="ABC_transporter-like_ATP-bd"/>
</dbReference>
<dbReference type="RefSeq" id="WP_016839629.1">
    <property type="nucleotide sequence ID" value="NZ_JAAXPW010000017.1"/>
</dbReference>
<evidence type="ECO:0000256" key="2">
    <source>
        <dbReference type="ARBA" id="ARBA00022741"/>
    </source>
</evidence>
<evidence type="ECO:0000256" key="3">
    <source>
        <dbReference type="ARBA" id="ARBA00022840"/>
    </source>
</evidence>
<evidence type="ECO:0000313" key="6">
    <source>
        <dbReference type="EMBL" id="MBB5149174.1"/>
    </source>
</evidence>
<dbReference type="EMBL" id="JACHGZ010000016">
    <property type="protein sequence ID" value="MBB5149174.1"/>
    <property type="molecule type" value="Genomic_DNA"/>
</dbReference>
<dbReference type="PANTHER" id="PTHR42855:SF2">
    <property type="entry name" value="DRUG RESISTANCE ABC TRANSPORTER,ATP-BINDING PROTEIN"/>
    <property type="match status" value="1"/>
</dbReference>
<proteinExistence type="predicted"/>
<dbReference type="InterPro" id="IPR027417">
    <property type="entry name" value="P-loop_NTPase"/>
</dbReference>
<dbReference type="PROSITE" id="PS50893">
    <property type="entry name" value="ABC_TRANSPORTER_2"/>
    <property type="match status" value="2"/>
</dbReference>
<dbReference type="SUPFAM" id="SSF52540">
    <property type="entry name" value="P-loop containing nucleoside triphosphate hydrolases"/>
    <property type="match status" value="2"/>
</dbReference>
<dbReference type="InterPro" id="IPR003593">
    <property type="entry name" value="AAA+_ATPase"/>
</dbReference>
<keyword evidence="2" id="KW-0547">Nucleotide-binding</keyword>
<dbReference type="Gene3D" id="3.40.50.300">
    <property type="entry name" value="P-loop containing nucleotide triphosphate hydrolases"/>
    <property type="match status" value="2"/>
</dbReference>
<evidence type="ECO:0000256" key="1">
    <source>
        <dbReference type="ARBA" id="ARBA00022737"/>
    </source>
</evidence>
<dbReference type="InterPro" id="IPR032781">
    <property type="entry name" value="ABC_tran_Xtn"/>
</dbReference>
<dbReference type="PANTHER" id="PTHR42855">
    <property type="entry name" value="ABC TRANSPORTER ATP-BINDING SUBUNIT"/>
    <property type="match status" value="1"/>
</dbReference>
<dbReference type="Gene3D" id="1.10.287.380">
    <property type="entry name" value="Valyl-tRNA synthetase, C-terminal domain"/>
    <property type="match status" value="1"/>
</dbReference>
<feature type="coiled-coil region" evidence="4">
    <location>
        <begin position="536"/>
        <end position="641"/>
    </location>
</feature>
<dbReference type="InterPro" id="IPR032524">
    <property type="entry name" value="ABC_tran_C"/>
</dbReference>
<dbReference type="SMART" id="SM00382">
    <property type="entry name" value="AAA"/>
    <property type="match status" value="2"/>
</dbReference>
<reference evidence="6 7" key="1">
    <citation type="submission" date="2020-08" db="EMBL/GenBank/DDBJ databases">
        <title>Genomic Encyclopedia of Type Strains, Phase IV (KMG-IV): sequencing the most valuable type-strain genomes for metagenomic binning, comparative biology and taxonomic classification.</title>
        <authorList>
            <person name="Goeker M."/>
        </authorList>
    </citation>
    <scope>NUCLEOTIDE SEQUENCE [LARGE SCALE GENOMIC DNA]</scope>
    <source>
        <strain evidence="6 7">DSM 10633</strain>
    </source>
</reference>
<gene>
    <name evidence="6" type="ORF">HNR36_001562</name>
</gene>
<sequence length="647" mass="74864">MIILQVNQLTKSFLSDEILKDVKLEVQHRDRVALVGRNGAGKSTLLKIIAGQLSYDSGEIIIPKDITIGYLEQHAGLESKRTIWEEMMTVFEPLKKQEMRLRELEQQMADPSVYESPTNYSRIMAEYDQLQHSFKESGGYQYEADTRSVLHGMKFFPDMYDKPVSSLSGGQRTRLALAKLLLSKPDLLILDEPTNHLDIETLSWLENYLKAYTGAILIVSHDRYFLDQIVNIVYEVSRTRVTKYIGNYSDYLDQKAKQYERDLKMYEQQQDEKAKLEAFIQKNIARASTAKLAKSRRKMLERTQWMDAPIGDEKSAKFGFDIERQSGNDVLSIDDLSIGYEQNQIISENIYLRIFRQDRVAIVGPNGVGKSTLLKTIVKDLSPLSGSIRYGTNVKIGYYDQEQAKLDSNKTVLNELWDEWPLMNEKEIRSVLGQFLFSGDDVLKLVNTLSGGEKARLALAKLMLQKANFLVLDEPTNHLDLDSKEVLENALMDYPGTILFVSHDRYFMNKIATKVVELSATGTFEYLGDYDYYVEKKQELMELAELNETKHEAKQEEIKIQHPSSVNKEVKKRERQIRRKIEELEKEMSNYEEEINNIELKLCEPEIFSDYEKALELQNKLDSLKQSHSELETQWLELQEELENLKI</sequence>
<feature type="domain" description="ABC transporter" evidence="5">
    <location>
        <begin position="331"/>
        <end position="546"/>
    </location>
</feature>
<organism evidence="6 7">
    <name type="scientific">Ureibacillus thermosphaericus</name>
    <dbReference type="NCBI Taxonomy" id="51173"/>
    <lineage>
        <taxon>Bacteria</taxon>
        <taxon>Bacillati</taxon>
        <taxon>Bacillota</taxon>
        <taxon>Bacilli</taxon>
        <taxon>Bacillales</taxon>
        <taxon>Caryophanaceae</taxon>
        <taxon>Ureibacillus</taxon>
    </lineage>
</organism>
<keyword evidence="4" id="KW-0175">Coiled coil</keyword>
<dbReference type="InterPro" id="IPR017871">
    <property type="entry name" value="ABC_transporter-like_CS"/>
</dbReference>
<keyword evidence="3 6" id="KW-0067">ATP-binding</keyword>
<protein>
    <submittedName>
        <fullName evidence="6">ATP-binding cassette subfamily F protein 3</fullName>
    </submittedName>
</protein>
<keyword evidence="7" id="KW-1185">Reference proteome</keyword>
<dbReference type="InterPro" id="IPR037118">
    <property type="entry name" value="Val-tRNA_synth_C_sf"/>
</dbReference>
<dbReference type="PROSITE" id="PS00211">
    <property type="entry name" value="ABC_TRANSPORTER_1"/>
    <property type="match status" value="2"/>
</dbReference>
<evidence type="ECO:0000313" key="7">
    <source>
        <dbReference type="Proteomes" id="UP000557217"/>
    </source>
</evidence>
<dbReference type="FunFam" id="3.40.50.300:FF:000011">
    <property type="entry name" value="Putative ABC transporter ATP-binding component"/>
    <property type="match status" value="1"/>
</dbReference>
<feature type="coiled-coil region" evidence="4">
    <location>
        <begin position="249"/>
        <end position="276"/>
    </location>
</feature>
<keyword evidence="1" id="KW-0677">Repeat</keyword>
<dbReference type="InterPro" id="IPR051309">
    <property type="entry name" value="ABCF_ATPase"/>
</dbReference>
<dbReference type="AlphaFoldDB" id="A0A840PV95"/>
<dbReference type="FunFam" id="3.40.50.300:FF:000309">
    <property type="entry name" value="ABC transporter ATP-binding protein"/>
    <property type="match status" value="1"/>
</dbReference>
<dbReference type="GO" id="GO:0005524">
    <property type="term" value="F:ATP binding"/>
    <property type="evidence" value="ECO:0007669"/>
    <property type="project" value="UniProtKB-KW"/>
</dbReference>
<dbReference type="GO" id="GO:0003677">
    <property type="term" value="F:DNA binding"/>
    <property type="evidence" value="ECO:0007669"/>
    <property type="project" value="InterPro"/>
</dbReference>
<dbReference type="GO" id="GO:0016887">
    <property type="term" value="F:ATP hydrolysis activity"/>
    <property type="evidence" value="ECO:0007669"/>
    <property type="project" value="InterPro"/>
</dbReference>
<comment type="caution">
    <text evidence="6">The sequence shown here is derived from an EMBL/GenBank/DDBJ whole genome shotgun (WGS) entry which is preliminary data.</text>
</comment>
<feature type="domain" description="ABC transporter" evidence="5">
    <location>
        <begin position="4"/>
        <end position="263"/>
    </location>
</feature>
<dbReference type="Proteomes" id="UP000557217">
    <property type="component" value="Unassembled WGS sequence"/>
</dbReference>
<accession>A0A840PV95</accession>
<dbReference type="Pfam" id="PF12848">
    <property type="entry name" value="ABC_tran_Xtn"/>
    <property type="match status" value="1"/>
</dbReference>